<reference evidence="2 3" key="1">
    <citation type="submission" date="2020-03" db="EMBL/GenBank/DDBJ databases">
        <title>Genomic Encyclopedia of Type Strains, Phase IV (KMG-IV): sequencing the most valuable type-strain genomes for metagenomic binning, comparative biology and taxonomic classification.</title>
        <authorList>
            <person name="Goeker M."/>
        </authorList>
    </citation>
    <scope>NUCLEOTIDE SEQUENCE [LARGE SCALE GENOMIC DNA]</scope>
    <source>
        <strain evidence="2 3">DSM 4736</strain>
    </source>
</reference>
<evidence type="ECO:0000313" key="3">
    <source>
        <dbReference type="Proteomes" id="UP000587415"/>
    </source>
</evidence>
<evidence type="ECO:0000313" key="2">
    <source>
        <dbReference type="EMBL" id="NJC40609.1"/>
    </source>
</evidence>
<dbReference type="Proteomes" id="UP000587415">
    <property type="component" value="Unassembled WGS sequence"/>
</dbReference>
<evidence type="ECO:0000256" key="1">
    <source>
        <dbReference type="SAM" id="Phobius"/>
    </source>
</evidence>
<keyword evidence="3" id="KW-1185">Reference proteome</keyword>
<name>A0A7X6BN59_9CAUL</name>
<dbReference type="EMBL" id="JAATJM010000001">
    <property type="protein sequence ID" value="NJC40609.1"/>
    <property type="molecule type" value="Genomic_DNA"/>
</dbReference>
<dbReference type="RefSeq" id="WP_168045472.1">
    <property type="nucleotide sequence ID" value="NZ_JAATJM010000001.1"/>
</dbReference>
<keyword evidence="1" id="KW-0812">Transmembrane</keyword>
<feature type="transmembrane region" description="Helical" evidence="1">
    <location>
        <begin position="39"/>
        <end position="66"/>
    </location>
</feature>
<accession>A0A7X6BN59</accession>
<keyword evidence="1" id="KW-0472">Membrane</keyword>
<organism evidence="2 3">
    <name type="scientific">Brevundimonas alba</name>
    <dbReference type="NCBI Taxonomy" id="74314"/>
    <lineage>
        <taxon>Bacteria</taxon>
        <taxon>Pseudomonadati</taxon>
        <taxon>Pseudomonadota</taxon>
        <taxon>Alphaproteobacteria</taxon>
        <taxon>Caulobacterales</taxon>
        <taxon>Caulobacteraceae</taxon>
        <taxon>Brevundimonas</taxon>
    </lineage>
</organism>
<gene>
    <name evidence="2" type="ORF">GGQ87_000867</name>
</gene>
<proteinExistence type="predicted"/>
<protein>
    <submittedName>
        <fullName evidence="2">Uncharacterized protein</fullName>
    </submittedName>
</protein>
<comment type="caution">
    <text evidence="2">The sequence shown here is derived from an EMBL/GenBank/DDBJ whole genome shotgun (WGS) entry which is preliminary data.</text>
</comment>
<sequence>MTRTKMIGWSAFAVCLLGYGSSAAVAVFFKLGHLDVQQALLFGGPLAVIGEIGLWVAAGTLGWTIFKRRKALFDRMFRRKPREV</sequence>
<dbReference type="AlphaFoldDB" id="A0A7X6BN59"/>
<keyword evidence="1" id="KW-1133">Transmembrane helix</keyword>